<keyword evidence="3 5" id="KW-1133">Transmembrane helix</keyword>
<feature type="transmembrane region" description="Helical" evidence="5">
    <location>
        <begin position="526"/>
        <end position="545"/>
    </location>
</feature>
<dbReference type="InterPro" id="IPR027417">
    <property type="entry name" value="P-loop_NTPase"/>
</dbReference>
<feature type="transmembrane region" description="Helical" evidence="5">
    <location>
        <begin position="671"/>
        <end position="690"/>
    </location>
</feature>
<dbReference type="OrthoDB" id="66620at2759"/>
<dbReference type="InterPro" id="IPR013581">
    <property type="entry name" value="PDR_assoc"/>
</dbReference>
<evidence type="ECO:0000256" key="2">
    <source>
        <dbReference type="ARBA" id="ARBA00022692"/>
    </source>
</evidence>
<organism evidence="8 9">
    <name type="scientific">Corchorus olitorius</name>
    <dbReference type="NCBI Taxonomy" id="93759"/>
    <lineage>
        <taxon>Eukaryota</taxon>
        <taxon>Viridiplantae</taxon>
        <taxon>Streptophyta</taxon>
        <taxon>Embryophyta</taxon>
        <taxon>Tracheophyta</taxon>
        <taxon>Spermatophyta</taxon>
        <taxon>Magnoliopsida</taxon>
        <taxon>eudicotyledons</taxon>
        <taxon>Gunneridae</taxon>
        <taxon>Pentapetalae</taxon>
        <taxon>rosids</taxon>
        <taxon>malvids</taxon>
        <taxon>Malvales</taxon>
        <taxon>Malvaceae</taxon>
        <taxon>Grewioideae</taxon>
        <taxon>Apeibeae</taxon>
        <taxon>Corchorus</taxon>
    </lineage>
</organism>
<keyword evidence="2 5" id="KW-0812">Transmembrane</keyword>
<feature type="domain" description="ABC-2 type transporter transmembrane" evidence="6">
    <location>
        <begin position="507"/>
        <end position="720"/>
    </location>
</feature>
<feature type="domain" description="ABC-2 type transporter transmembrane" evidence="6">
    <location>
        <begin position="240"/>
        <end position="306"/>
    </location>
</feature>
<dbReference type="Pfam" id="PF01061">
    <property type="entry name" value="ABC2_membrane"/>
    <property type="match status" value="2"/>
</dbReference>
<evidence type="ECO:0000259" key="6">
    <source>
        <dbReference type="Pfam" id="PF01061"/>
    </source>
</evidence>
<reference evidence="9" key="1">
    <citation type="submission" date="2013-09" db="EMBL/GenBank/DDBJ databases">
        <title>Corchorus olitorius genome sequencing.</title>
        <authorList>
            <person name="Alam M."/>
            <person name="Haque M.S."/>
            <person name="Islam M.S."/>
            <person name="Emdad E.M."/>
            <person name="Islam M.M."/>
            <person name="Ahmed B."/>
            <person name="Halim A."/>
            <person name="Hossen Q.M.M."/>
            <person name="Hossain M.Z."/>
            <person name="Ahmed R."/>
            <person name="Khan M.M."/>
            <person name="Islam R."/>
            <person name="Rashid M.M."/>
            <person name="Khan S.A."/>
            <person name="Rahman M.S."/>
            <person name="Alam M."/>
            <person name="Yahiya A.S."/>
            <person name="Khan M.S."/>
            <person name="Azam M.S."/>
            <person name="Haque T."/>
            <person name="Lashkar M.Z.H."/>
            <person name="Akhand A.I."/>
            <person name="Morshed G."/>
            <person name="Roy S."/>
            <person name="Uddin K.S."/>
            <person name="Rabeya T."/>
            <person name="Hossain A.S."/>
            <person name="Chowdhury A."/>
            <person name="Snigdha A.R."/>
            <person name="Mortoza M.S."/>
            <person name="Matin S.A."/>
            <person name="Hoque S.M.E."/>
            <person name="Islam M.K."/>
            <person name="Roy D.K."/>
            <person name="Haider R."/>
            <person name="Moosa M.M."/>
            <person name="Elias S.M."/>
            <person name="Hasan A.M."/>
            <person name="Jahan S."/>
            <person name="Shafiuddin M."/>
            <person name="Mahmood N."/>
            <person name="Shommy N.S."/>
        </authorList>
    </citation>
    <scope>NUCLEOTIDE SEQUENCE [LARGE SCALE GENOMIC DNA]</scope>
    <source>
        <strain evidence="9">cv. O-4</strain>
    </source>
</reference>
<feature type="transmembrane region" description="Helical" evidence="5">
    <location>
        <begin position="254"/>
        <end position="276"/>
    </location>
</feature>
<evidence type="ECO:0000256" key="5">
    <source>
        <dbReference type="SAM" id="Phobius"/>
    </source>
</evidence>
<dbReference type="GO" id="GO:0016020">
    <property type="term" value="C:membrane"/>
    <property type="evidence" value="ECO:0007669"/>
    <property type="project" value="UniProtKB-SubCell"/>
</dbReference>
<feature type="domain" description="Plant PDR ABC transporter associated" evidence="7">
    <location>
        <begin position="311"/>
        <end position="374"/>
    </location>
</feature>
<dbReference type="Gene3D" id="3.40.50.300">
    <property type="entry name" value="P-loop containing nucleotide triphosphate hydrolases"/>
    <property type="match status" value="1"/>
</dbReference>
<dbReference type="Proteomes" id="UP000187203">
    <property type="component" value="Unassembled WGS sequence"/>
</dbReference>
<dbReference type="PANTHER" id="PTHR48040:SF20">
    <property type="entry name" value="PLEIOTROPIC DRUG RESISTANCE PROTEIN 1"/>
    <property type="match status" value="1"/>
</dbReference>
<name>A0A1R3IDG7_9ROSI</name>
<evidence type="ECO:0000259" key="7">
    <source>
        <dbReference type="Pfam" id="PF08370"/>
    </source>
</evidence>
<evidence type="ECO:0000313" key="8">
    <source>
        <dbReference type="EMBL" id="OMO80595.1"/>
    </source>
</evidence>
<keyword evidence="4 5" id="KW-0472">Membrane</keyword>
<proteinExistence type="predicted"/>
<feature type="transmembrane region" description="Helical" evidence="5">
    <location>
        <begin position="557"/>
        <end position="573"/>
    </location>
</feature>
<accession>A0A1R3IDG7</accession>
<keyword evidence="9" id="KW-1185">Reference proteome</keyword>
<evidence type="ECO:0000256" key="4">
    <source>
        <dbReference type="ARBA" id="ARBA00023136"/>
    </source>
</evidence>
<evidence type="ECO:0000256" key="1">
    <source>
        <dbReference type="ARBA" id="ARBA00004141"/>
    </source>
</evidence>
<dbReference type="Pfam" id="PF08370">
    <property type="entry name" value="PDR_assoc"/>
    <property type="match status" value="1"/>
</dbReference>
<gene>
    <name evidence="8" type="ORF">COLO4_24022</name>
</gene>
<dbReference type="STRING" id="93759.A0A1R3IDG7"/>
<dbReference type="EMBL" id="AWUE01018416">
    <property type="protein sequence ID" value="OMO80595.1"/>
    <property type="molecule type" value="Genomic_DNA"/>
</dbReference>
<comment type="subcellular location">
    <subcellularLocation>
        <location evidence="1">Membrane</location>
        <topology evidence="1">Multi-pass membrane protein</topology>
    </subcellularLocation>
</comment>
<protein>
    <submittedName>
        <fullName evidence="8">ABC-2 type transporter</fullName>
    </submittedName>
</protein>
<sequence>METTGELYRTSSLSVRSSKLWRSNSMEVFSKSFEEEDDEEALKWAALEKLPTFARIRTGILAEEGKKLREVDIKKLGLLERRNLVERLVKAAGEDHEKFLLRLRERIDNRALPTLFNFCVTMFESFLNYLHILPNKKQALPILKDVSGIIKPQRNLDGHDLRLFKSADMLVELARREKAANIKPDPDIDIYMKAAAMEGQKANVVTDYIIKILGLEVCADTIVGDEMIRGISGGQKKRLTTGLFRLMAALGRNMIVATTCGSLALLAILALGGFILSRDGVKKWWLWGYWFSPLMYAQNSIAVNEFLGKKWRHIPPNSTERLGVLVLKSRGLFPEARWYWIGVGALIGYTFLFNFLFSLALKYLNPFSKPQAIIYKETLPEVDRTAESVELSSRGERATQPSKKGTVLPFEPYSLAFDEIRYAVDMPQEMKAQGIKDDRLELLKGELIEACYSQNKLGDQTILSEIYIFIIYNNLRNKALIKELRTPAPGSKDLHFKTRYAQPFLIQCLACLWKQHWSYWRNPPYTAVRLIFTTVIAFMFGSIFWDLGSKRTKQQDILNAVGSMYAAVIFLGLQNAGSVQPVIAIERTVFYREKAAGMYSALPYAFGHVLIELPYTLIQTLIYGVIVYAMIGFEWTTSKLFWYLFFMYFTFLYNTFYGMMTVAVTPNQHTASLISIFFYRIWNVFSGFIIPRTRIPVWWRWFYWTCPVSWTLYGLGASQFGDVKDAFESGETVEHFVKSYLGFRSDFLTGILAEEGGQLGEVDIKKLGLLQRRNLVERLVEGADEDHQKFLLRLRERIDQMASLLGLGPPSSGKTTLLLALAGKLSKDLKAAAMKGQKASLVTDYKLKVRKYWDLMSVRDQMIRGDSGGQKKRVTTGKMLVGPAKALFMDEISTGLDSSTTFQIVNALKPYIYILNGTAVIL</sequence>
<feature type="transmembrane region" description="Helical" evidence="5">
    <location>
        <begin position="613"/>
        <end position="633"/>
    </location>
</feature>
<dbReference type="PANTHER" id="PTHR48040">
    <property type="entry name" value="PLEIOTROPIC DRUG RESISTANCE PROTEIN 1-LIKE ISOFORM X1"/>
    <property type="match status" value="1"/>
</dbReference>
<evidence type="ECO:0000256" key="3">
    <source>
        <dbReference type="ARBA" id="ARBA00022989"/>
    </source>
</evidence>
<dbReference type="InterPro" id="IPR013525">
    <property type="entry name" value="ABC2_TM"/>
</dbReference>
<evidence type="ECO:0000313" key="9">
    <source>
        <dbReference type="Proteomes" id="UP000187203"/>
    </source>
</evidence>
<dbReference type="SUPFAM" id="SSF52540">
    <property type="entry name" value="P-loop containing nucleoside triphosphate hydrolases"/>
    <property type="match status" value="1"/>
</dbReference>
<dbReference type="AlphaFoldDB" id="A0A1R3IDG7"/>
<dbReference type="GO" id="GO:0140359">
    <property type="term" value="F:ABC-type transporter activity"/>
    <property type="evidence" value="ECO:0007669"/>
    <property type="project" value="InterPro"/>
</dbReference>
<comment type="caution">
    <text evidence="8">The sequence shown here is derived from an EMBL/GenBank/DDBJ whole genome shotgun (WGS) entry which is preliminary data.</text>
</comment>
<feature type="transmembrane region" description="Helical" evidence="5">
    <location>
        <begin position="640"/>
        <end position="659"/>
    </location>
</feature>
<feature type="transmembrane region" description="Helical" evidence="5">
    <location>
        <begin position="338"/>
        <end position="361"/>
    </location>
</feature>